<dbReference type="GO" id="GO:0000155">
    <property type="term" value="F:phosphorelay sensor kinase activity"/>
    <property type="evidence" value="ECO:0007669"/>
    <property type="project" value="InterPro"/>
</dbReference>
<dbReference type="Gene3D" id="1.10.287.130">
    <property type="match status" value="1"/>
</dbReference>
<dbReference type="AlphaFoldDB" id="C8X651"/>
<evidence type="ECO:0000256" key="11">
    <source>
        <dbReference type="SAM" id="Phobius"/>
    </source>
</evidence>
<feature type="domain" description="HAMP" evidence="13">
    <location>
        <begin position="185"/>
        <end position="237"/>
    </location>
</feature>
<dbReference type="Gene3D" id="3.30.565.10">
    <property type="entry name" value="Histidine kinase-like ATPase, C-terminal domain"/>
    <property type="match status" value="1"/>
</dbReference>
<keyword evidence="9" id="KW-0902">Two-component regulatory system</keyword>
<dbReference type="Pfam" id="PF02518">
    <property type="entry name" value="HATPase_c"/>
    <property type="match status" value="1"/>
</dbReference>
<evidence type="ECO:0000256" key="1">
    <source>
        <dbReference type="ARBA" id="ARBA00000085"/>
    </source>
</evidence>
<dbReference type="InterPro" id="IPR036097">
    <property type="entry name" value="HisK_dim/P_sf"/>
</dbReference>
<evidence type="ECO:0000256" key="4">
    <source>
        <dbReference type="ARBA" id="ARBA00022553"/>
    </source>
</evidence>
<dbReference type="Proteomes" id="UP000002218">
    <property type="component" value="Chromosome"/>
</dbReference>
<dbReference type="PANTHER" id="PTHR45436">
    <property type="entry name" value="SENSOR HISTIDINE KINASE YKOH"/>
    <property type="match status" value="1"/>
</dbReference>
<feature type="transmembrane region" description="Helical" evidence="11">
    <location>
        <begin position="160"/>
        <end position="182"/>
    </location>
</feature>
<dbReference type="PROSITE" id="PS50109">
    <property type="entry name" value="HIS_KIN"/>
    <property type="match status" value="1"/>
</dbReference>
<dbReference type="InterPro" id="IPR004358">
    <property type="entry name" value="Sig_transdc_His_kin-like_C"/>
</dbReference>
<dbReference type="EC" id="2.7.13.3" evidence="3"/>
<keyword evidence="7 14" id="KW-0418">Kinase</keyword>
<evidence type="ECO:0000256" key="10">
    <source>
        <dbReference type="ARBA" id="ARBA00023136"/>
    </source>
</evidence>
<dbReference type="SMART" id="SM00387">
    <property type="entry name" value="HATPase_c"/>
    <property type="match status" value="1"/>
</dbReference>
<dbReference type="CDD" id="cd00075">
    <property type="entry name" value="HATPase"/>
    <property type="match status" value="1"/>
</dbReference>
<sequence length="469" mass="50294" precursor="true">MVTKRRIGLSLRWRVAIAFGLASVAVAGLVAVATWQLATTYMLDQRRQSATLQATVNAQLVEASSRSGSGSLDELLSGLVVDPGSSILLARSDGLLTSGRAVDPADLPSQLFTPDPGETRWLVTEIDGIRVLAISLQGGSAGTVFIELFPLVELGRIQHFLILVLVAGAAASGLLGVGLGWWTSKRALRPLTELTESAARVAGGDLHVRLPEQSDPDLAPLASTFNATVEALERRVRLDARFAGDISHELRSPLTTMVNAIEVLRHRQGEIPEVARQAVDLLAGEVERFRKMLLDLLEISRSDEDVDDRALESIDLAILVAKVRDTGRMTFPLVVEKPPPAIYADRRRLVRVVANLLDNAERHGGGVAKVTVTEWQGRARLEVDDAGPGVPVELREQIFERFARGRHAGERGGESGSGLGLALVARHVRLHSGAVWVEDAPGGGARFVVELPAANDDAGHPEVGPSIAR</sequence>
<comment type="catalytic activity">
    <reaction evidence="1">
        <text>ATP + protein L-histidine = ADP + protein N-phospho-L-histidine.</text>
        <dbReference type="EC" id="2.7.13.3"/>
    </reaction>
</comment>
<evidence type="ECO:0000256" key="2">
    <source>
        <dbReference type="ARBA" id="ARBA00004236"/>
    </source>
</evidence>
<dbReference type="PANTHER" id="PTHR45436:SF5">
    <property type="entry name" value="SENSOR HISTIDINE KINASE TRCS"/>
    <property type="match status" value="1"/>
</dbReference>
<evidence type="ECO:0000256" key="6">
    <source>
        <dbReference type="ARBA" id="ARBA00022692"/>
    </source>
</evidence>
<dbReference type="InterPro" id="IPR003660">
    <property type="entry name" value="HAMP_dom"/>
</dbReference>
<dbReference type="CDD" id="cd00082">
    <property type="entry name" value="HisKA"/>
    <property type="match status" value="1"/>
</dbReference>
<dbReference type="OrthoDB" id="5242752at2"/>
<dbReference type="InterPro" id="IPR003594">
    <property type="entry name" value="HATPase_dom"/>
</dbReference>
<comment type="subcellular location">
    <subcellularLocation>
        <location evidence="2">Cell membrane</location>
    </subcellularLocation>
</comment>
<dbReference type="GO" id="GO:0005886">
    <property type="term" value="C:plasma membrane"/>
    <property type="evidence" value="ECO:0007669"/>
    <property type="project" value="UniProtKB-SubCell"/>
</dbReference>
<dbReference type="Pfam" id="PF00512">
    <property type="entry name" value="HisKA"/>
    <property type="match status" value="1"/>
</dbReference>
<dbReference type="KEGG" id="nml:Namu_0396"/>
<evidence type="ECO:0000313" key="15">
    <source>
        <dbReference type="Proteomes" id="UP000002218"/>
    </source>
</evidence>
<dbReference type="SMART" id="SM00304">
    <property type="entry name" value="HAMP"/>
    <property type="match status" value="1"/>
</dbReference>
<accession>C8X651</accession>
<dbReference type="InterPro" id="IPR005467">
    <property type="entry name" value="His_kinase_dom"/>
</dbReference>
<dbReference type="SUPFAM" id="SSF158472">
    <property type="entry name" value="HAMP domain-like"/>
    <property type="match status" value="1"/>
</dbReference>
<keyword evidence="15" id="KW-1185">Reference proteome</keyword>
<dbReference type="Gene3D" id="6.10.340.10">
    <property type="match status" value="1"/>
</dbReference>
<reference evidence="15" key="1">
    <citation type="submission" date="2009-09" db="EMBL/GenBank/DDBJ databases">
        <title>The complete genome of Nakamurella multipartita DSM 44233.</title>
        <authorList>
            <consortium name="US DOE Joint Genome Institute (JGI-PGF)"/>
            <person name="Lucas S."/>
            <person name="Copeland A."/>
            <person name="Lapidus A."/>
            <person name="Glavina del Rio T."/>
            <person name="Dalin E."/>
            <person name="Tice H."/>
            <person name="Bruce D."/>
            <person name="Goodwin L."/>
            <person name="Pitluck S."/>
            <person name="Kyrpides N."/>
            <person name="Mavromatis K."/>
            <person name="Ivanova N."/>
            <person name="Ovchinnikova G."/>
            <person name="Sims D."/>
            <person name="Meincke L."/>
            <person name="Brettin T."/>
            <person name="Detter J.C."/>
            <person name="Han C."/>
            <person name="Larimer F."/>
            <person name="Land M."/>
            <person name="Hauser L."/>
            <person name="Markowitz V."/>
            <person name="Cheng J.-F."/>
            <person name="Hugenholtz P."/>
            <person name="Woyke T."/>
            <person name="Wu D."/>
            <person name="Klenk H.-P."/>
            <person name="Eisen J.A."/>
        </authorList>
    </citation>
    <scope>NUCLEOTIDE SEQUENCE [LARGE SCALE GENOMIC DNA]</scope>
    <source>
        <strain evidence="15">ATCC 700099 / DSM 44233 / CIP 104796 / JCM 9543 / NBRC 105858 / Y-104</strain>
    </source>
</reference>
<dbReference type="SUPFAM" id="SSF47384">
    <property type="entry name" value="Homodimeric domain of signal transducing histidine kinase"/>
    <property type="match status" value="1"/>
</dbReference>
<dbReference type="STRING" id="479431.Namu_0396"/>
<dbReference type="InterPro" id="IPR003661">
    <property type="entry name" value="HisK_dim/P_dom"/>
</dbReference>
<gene>
    <name evidence="14" type="ordered locus">Namu_0396</name>
</gene>
<keyword evidence="10 11" id="KW-0472">Membrane</keyword>
<dbReference type="FunCoup" id="C8X651">
    <property type="interactions" value="39"/>
</dbReference>
<feature type="domain" description="Histidine kinase" evidence="12">
    <location>
        <begin position="245"/>
        <end position="455"/>
    </location>
</feature>
<organism evidence="14 15">
    <name type="scientific">Nakamurella multipartita (strain ATCC 700099 / DSM 44233 / CIP 104796 / JCM 9543 / NBRC 105858 / Y-104)</name>
    <name type="common">Microsphaera multipartita</name>
    <dbReference type="NCBI Taxonomy" id="479431"/>
    <lineage>
        <taxon>Bacteria</taxon>
        <taxon>Bacillati</taxon>
        <taxon>Actinomycetota</taxon>
        <taxon>Actinomycetes</taxon>
        <taxon>Nakamurellales</taxon>
        <taxon>Nakamurellaceae</taxon>
        <taxon>Nakamurella</taxon>
    </lineage>
</organism>
<dbReference type="InterPro" id="IPR036890">
    <property type="entry name" value="HATPase_C_sf"/>
</dbReference>
<dbReference type="SUPFAM" id="SSF55874">
    <property type="entry name" value="ATPase domain of HSP90 chaperone/DNA topoisomerase II/histidine kinase"/>
    <property type="match status" value="1"/>
</dbReference>
<dbReference type="PRINTS" id="PR00344">
    <property type="entry name" value="BCTRLSENSOR"/>
</dbReference>
<evidence type="ECO:0000313" key="14">
    <source>
        <dbReference type="EMBL" id="ACV76822.1"/>
    </source>
</evidence>
<proteinExistence type="predicted"/>
<dbReference type="eggNOG" id="COG5000">
    <property type="taxonomic scope" value="Bacteria"/>
</dbReference>
<evidence type="ECO:0000256" key="3">
    <source>
        <dbReference type="ARBA" id="ARBA00012438"/>
    </source>
</evidence>
<dbReference type="HOGENOM" id="CLU_000445_89_6_11"/>
<evidence type="ECO:0000256" key="8">
    <source>
        <dbReference type="ARBA" id="ARBA00022989"/>
    </source>
</evidence>
<evidence type="ECO:0000256" key="9">
    <source>
        <dbReference type="ARBA" id="ARBA00023012"/>
    </source>
</evidence>
<protein>
    <recommendedName>
        <fullName evidence="3">histidine kinase</fullName>
        <ecNumber evidence="3">2.7.13.3</ecNumber>
    </recommendedName>
</protein>
<keyword evidence="8 11" id="KW-1133">Transmembrane helix</keyword>
<dbReference type="PROSITE" id="PS50885">
    <property type="entry name" value="HAMP"/>
    <property type="match status" value="1"/>
</dbReference>
<dbReference type="InParanoid" id="C8X651"/>
<evidence type="ECO:0000259" key="12">
    <source>
        <dbReference type="PROSITE" id="PS50109"/>
    </source>
</evidence>
<evidence type="ECO:0000256" key="7">
    <source>
        <dbReference type="ARBA" id="ARBA00022777"/>
    </source>
</evidence>
<dbReference type="eggNOG" id="COG2205">
    <property type="taxonomic scope" value="Bacteria"/>
</dbReference>
<evidence type="ECO:0000259" key="13">
    <source>
        <dbReference type="PROSITE" id="PS50885"/>
    </source>
</evidence>
<keyword evidence="4" id="KW-0597">Phosphoprotein</keyword>
<dbReference type="EMBL" id="CP001737">
    <property type="protein sequence ID" value="ACV76822.1"/>
    <property type="molecule type" value="Genomic_DNA"/>
</dbReference>
<evidence type="ECO:0000256" key="5">
    <source>
        <dbReference type="ARBA" id="ARBA00022679"/>
    </source>
</evidence>
<dbReference type="SMART" id="SM00388">
    <property type="entry name" value="HisKA"/>
    <property type="match status" value="1"/>
</dbReference>
<keyword evidence="5" id="KW-0808">Transferase</keyword>
<dbReference type="InterPro" id="IPR050428">
    <property type="entry name" value="TCS_sensor_his_kinase"/>
</dbReference>
<name>C8X651_NAKMY</name>
<keyword evidence="6 11" id="KW-0812">Transmembrane</keyword>
<feature type="transmembrane region" description="Helical" evidence="11">
    <location>
        <begin position="15"/>
        <end position="38"/>
    </location>
</feature>
<dbReference type="CDD" id="cd06225">
    <property type="entry name" value="HAMP"/>
    <property type="match status" value="1"/>
</dbReference>
<dbReference type="Pfam" id="PF00672">
    <property type="entry name" value="HAMP"/>
    <property type="match status" value="1"/>
</dbReference>
<reference evidence="14 15" key="2">
    <citation type="journal article" date="2010" name="Stand. Genomic Sci.">
        <title>Complete genome sequence of Nakamurella multipartita type strain (Y-104).</title>
        <authorList>
            <person name="Tice H."/>
            <person name="Mayilraj S."/>
            <person name="Sims D."/>
            <person name="Lapidus A."/>
            <person name="Nolan M."/>
            <person name="Lucas S."/>
            <person name="Glavina Del Rio T."/>
            <person name="Copeland A."/>
            <person name="Cheng J.F."/>
            <person name="Meincke L."/>
            <person name="Bruce D."/>
            <person name="Goodwin L."/>
            <person name="Pitluck S."/>
            <person name="Ivanova N."/>
            <person name="Mavromatis K."/>
            <person name="Ovchinnikova G."/>
            <person name="Pati A."/>
            <person name="Chen A."/>
            <person name="Palaniappan K."/>
            <person name="Land M."/>
            <person name="Hauser L."/>
            <person name="Chang Y.J."/>
            <person name="Jeffries C.D."/>
            <person name="Detter J.C."/>
            <person name="Brettin T."/>
            <person name="Rohde M."/>
            <person name="Goker M."/>
            <person name="Bristow J."/>
            <person name="Eisen J.A."/>
            <person name="Markowitz V."/>
            <person name="Hugenholtz P."/>
            <person name="Kyrpides N.C."/>
            <person name="Klenk H.P."/>
            <person name="Chen F."/>
        </authorList>
    </citation>
    <scope>NUCLEOTIDE SEQUENCE [LARGE SCALE GENOMIC DNA]</scope>
    <source>
        <strain evidence="15">ATCC 700099 / DSM 44233 / CIP 104796 / JCM 9543 / NBRC 105858 / Y-104</strain>
    </source>
</reference>